<dbReference type="PANTHER" id="PTHR14969">
    <property type="entry name" value="SPHINGOSINE-1-PHOSPHATE PHOSPHOHYDROLASE"/>
    <property type="match status" value="1"/>
</dbReference>
<keyword evidence="4" id="KW-1185">Reference proteome</keyword>
<dbReference type="CDD" id="cd03395">
    <property type="entry name" value="PAP2_like_4"/>
    <property type="match status" value="1"/>
</dbReference>
<evidence type="ECO:0000313" key="3">
    <source>
        <dbReference type="EMBL" id="ADY35188.1"/>
    </source>
</evidence>
<dbReference type="PANTHER" id="PTHR14969:SF13">
    <property type="entry name" value="AT30094P"/>
    <property type="match status" value="1"/>
</dbReference>
<reference evidence="3 4" key="1">
    <citation type="journal article" date="2011" name="Stand. Genomic Sci.">
        <title>Complete genome sequence of Bacteroides salanitronis type strain (BL78).</title>
        <authorList>
            <person name="Gronow S."/>
            <person name="Held B."/>
            <person name="Lucas S."/>
            <person name="Lapidus A."/>
            <person name="Del Rio T.G."/>
            <person name="Nolan M."/>
            <person name="Tice H."/>
            <person name="Deshpande S."/>
            <person name="Cheng J.F."/>
            <person name="Pitluck S."/>
            <person name="Liolios K."/>
            <person name="Pagani I."/>
            <person name="Ivanova N."/>
            <person name="Mavromatis K."/>
            <person name="Pati A."/>
            <person name="Tapia R."/>
            <person name="Han C."/>
            <person name="Goodwin L."/>
            <person name="Chen A."/>
            <person name="Palaniappan K."/>
            <person name="Land M."/>
            <person name="Hauser L."/>
            <person name="Chang Y.J."/>
            <person name="Jeffries C.D."/>
            <person name="Brambilla E.M."/>
            <person name="Rohde M."/>
            <person name="Goker M."/>
            <person name="Detter J.C."/>
            <person name="Woyke T."/>
            <person name="Bristow J."/>
            <person name="Markowitz V."/>
            <person name="Hugenholtz P."/>
            <person name="Kyrpides N.C."/>
            <person name="Klenk H.P."/>
            <person name="Eisen J.A."/>
        </authorList>
    </citation>
    <scope>NUCLEOTIDE SEQUENCE [LARGE SCALE GENOMIC DNA]</scope>
    <source>
        <strain evidence="3 4">DSM 18170</strain>
    </source>
</reference>
<keyword evidence="1" id="KW-1133">Transmembrane helix</keyword>
<dbReference type="EMBL" id="CP002530">
    <property type="protein sequence ID" value="ADY35188.1"/>
    <property type="molecule type" value="Genomic_DNA"/>
</dbReference>
<feature type="transmembrane region" description="Helical" evidence="1">
    <location>
        <begin position="29"/>
        <end position="52"/>
    </location>
</feature>
<dbReference type="SUPFAM" id="SSF48317">
    <property type="entry name" value="Acid phosphatase/Vanadium-dependent haloperoxidase"/>
    <property type="match status" value="1"/>
</dbReference>
<dbReference type="InterPro" id="IPR036938">
    <property type="entry name" value="PAP2/HPO_sf"/>
</dbReference>
<accession>F0R023</accession>
<dbReference type="Proteomes" id="UP000007486">
    <property type="component" value="Chromosome"/>
</dbReference>
<protein>
    <submittedName>
        <fullName evidence="3">Phosphoesterase PA-phosphatase related protein</fullName>
    </submittedName>
</protein>
<name>F0R023_PHOSB</name>
<dbReference type="KEGG" id="bsa:Bacsa_0592"/>
<feature type="transmembrane region" description="Helical" evidence="1">
    <location>
        <begin position="160"/>
        <end position="182"/>
    </location>
</feature>
<dbReference type="STRING" id="667015.Bacsa_0592"/>
<proteinExistence type="predicted"/>
<feature type="domain" description="Phosphatidic acid phosphatase type 2/haloperoxidase" evidence="2">
    <location>
        <begin position="63"/>
        <end position="179"/>
    </location>
</feature>
<dbReference type="Gene3D" id="1.20.144.10">
    <property type="entry name" value="Phosphatidic acid phosphatase type 2/haloperoxidase"/>
    <property type="match status" value="1"/>
</dbReference>
<dbReference type="Pfam" id="PF01569">
    <property type="entry name" value="PAP2"/>
    <property type="match status" value="1"/>
</dbReference>
<dbReference type="HOGENOM" id="CLU_072573_10_0_10"/>
<dbReference type="InterPro" id="IPR000326">
    <property type="entry name" value="PAP2/HPO"/>
</dbReference>
<dbReference type="SMART" id="SM00014">
    <property type="entry name" value="acidPPc"/>
    <property type="match status" value="1"/>
</dbReference>
<keyword evidence="1" id="KW-0472">Membrane</keyword>
<feature type="transmembrane region" description="Helical" evidence="1">
    <location>
        <begin position="123"/>
        <end position="148"/>
    </location>
</feature>
<organism evidence="3 4">
    <name type="scientific">Phocaeicola salanitronis (strain DSM 18170 / JCM 13657 / CCUG 60908 / BL78)</name>
    <name type="common">Bacteroides salanitronis</name>
    <dbReference type="NCBI Taxonomy" id="667015"/>
    <lineage>
        <taxon>Bacteria</taxon>
        <taxon>Pseudomonadati</taxon>
        <taxon>Bacteroidota</taxon>
        <taxon>Bacteroidia</taxon>
        <taxon>Bacteroidales</taxon>
        <taxon>Bacteroidaceae</taxon>
        <taxon>Phocaeicola</taxon>
    </lineage>
</organism>
<dbReference type="eggNOG" id="COG0671">
    <property type="taxonomic scope" value="Bacteria"/>
</dbReference>
<gene>
    <name evidence="3" type="ordered locus">Bacsa_0592</name>
</gene>
<evidence type="ECO:0000313" key="4">
    <source>
        <dbReference type="Proteomes" id="UP000007486"/>
    </source>
</evidence>
<evidence type="ECO:0000259" key="2">
    <source>
        <dbReference type="SMART" id="SM00014"/>
    </source>
</evidence>
<evidence type="ECO:0000256" key="1">
    <source>
        <dbReference type="SAM" id="Phobius"/>
    </source>
</evidence>
<keyword evidence="1" id="KW-0812">Transmembrane</keyword>
<sequence>MIMDIQQLIEIDRDLLLKWNGSGSLFWDGFMWIVSDTKTWIFAAAMLLYIIFKNTKWTHGMLIIVMLALTVTLADQFASGLCKPFFERFRPTQDPELMYLVDVVNGYRGGRYGFMSSHAANTFAFALFISLLIRNGWLTCILFLWAAIPSFSRIYLGVHYPGDVLCGAVSGCVMAVLVYWLYHAIKKKYFECPQYISGQYTSSGFAIADIHLFYSVLLLTCLYIVVAGMMVSKYLHF</sequence>
<feature type="transmembrane region" description="Helical" evidence="1">
    <location>
        <begin position="212"/>
        <end position="231"/>
    </location>
</feature>
<dbReference type="AlphaFoldDB" id="F0R023"/>